<comment type="caution">
    <text evidence="3">The sequence shown here is derived from an EMBL/GenBank/DDBJ whole genome shotgun (WGS) entry which is preliminary data.</text>
</comment>
<dbReference type="SUPFAM" id="SSF117281">
    <property type="entry name" value="Kelch motif"/>
    <property type="match status" value="1"/>
</dbReference>
<organism evidence="3 4">
    <name type="scientific">Saitozyma podzolica</name>
    <dbReference type="NCBI Taxonomy" id="1890683"/>
    <lineage>
        <taxon>Eukaryota</taxon>
        <taxon>Fungi</taxon>
        <taxon>Dikarya</taxon>
        <taxon>Basidiomycota</taxon>
        <taxon>Agaricomycotina</taxon>
        <taxon>Tremellomycetes</taxon>
        <taxon>Tremellales</taxon>
        <taxon>Trimorphomycetaceae</taxon>
        <taxon>Saitozyma</taxon>
    </lineage>
</organism>
<dbReference type="AlphaFoldDB" id="A0A427YP89"/>
<sequence>MAPNKGPASGKAAAKAAKKAKQADKAAKKEAQAIKSTASKGKGKGKVEDEEEDLEAILERYQAEMRANTVATVTTLESPPPPRTAALLLPSPSTLASEPAGNHLYLLFGEYFDGSRVTMYDSVLRYDIAKDEWREYKSGNAPAPRSSAAGVAAPGLGDGGGIVIFGGEYASPTQTSFHHYKDMWVFSIKTHTWERLDFKRGPSGRSGHRMVLWKHYIILFGGFIDVGVKTNYLSDLWIFDTEEFRWKQIEYLDPERSPGPRSGFSFVPCPEGAILHGGFRKEYIKGTRTKGVPLGDTWLLRIDTDLSKLKWERRKRAGYMPSLRSGCTMAHWSSKGMGVLFGGVIDEEKDEENMDSIFYNDLFAYNPAGNGRWLSLNLKKRKKAGGRRKPKKIEAMTVDPEEQDEAQDDEMDGDQGDAEAVDLEEAGTVVADTAVKAPEPEPMAVDEPEDDTDDPAKSVPLTRYNAMLAVVKNTLFIYGGIYETANPAREYTLDDFVTLNLEKLDRYVHIRGTGLEELEWRGSDDEDDESDSGEDSESESESEGEEGDEIEEEGDEDDEEAKAKRHAAMTQAEKEALRQRATKFMGVSKDTARSEADILSTPLPGERIRQFYERSKQYWAGTAYESSGSRGKALRREGFQLASAKYEEYKPVLEEIERIQREAELDAAQSAASKRSGGMGPGEGRHRR</sequence>
<reference evidence="3 4" key="1">
    <citation type="submission" date="2018-11" db="EMBL/GenBank/DDBJ databases">
        <title>Genome sequence of Saitozyma podzolica DSM 27192.</title>
        <authorList>
            <person name="Aliyu H."/>
            <person name="Gorte O."/>
            <person name="Ochsenreither K."/>
        </authorList>
    </citation>
    <scope>NUCLEOTIDE SEQUENCE [LARGE SCALE GENOMIC DNA]</scope>
    <source>
        <strain evidence="3 4">DSM 27192</strain>
    </source>
</reference>
<dbReference type="EMBL" id="RSCD01000005">
    <property type="protein sequence ID" value="RSH92889.1"/>
    <property type="molecule type" value="Genomic_DNA"/>
</dbReference>
<dbReference type="Pfam" id="PF13422">
    <property type="entry name" value="DUF4110"/>
    <property type="match status" value="1"/>
</dbReference>
<dbReference type="STRING" id="1890683.A0A427YP89"/>
<dbReference type="Gene3D" id="2.120.10.80">
    <property type="entry name" value="Kelch-type beta propeller"/>
    <property type="match status" value="2"/>
</dbReference>
<dbReference type="InterPro" id="IPR025183">
    <property type="entry name" value="DUF4110"/>
</dbReference>
<accession>A0A427YP89</accession>
<evidence type="ECO:0000313" key="4">
    <source>
        <dbReference type="Proteomes" id="UP000279259"/>
    </source>
</evidence>
<dbReference type="PANTHER" id="PTHR46063:SF1">
    <property type="entry name" value="KELCH DOMAIN-CONTAINING PROTEIN 4"/>
    <property type="match status" value="1"/>
</dbReference>
<gene>
    <name evidence="3" type="ORF">EHS25_008335</name>
</gene>
<feature type="region of interest" description="Disordered" evidence="1">
    <location>
        <begin position="518"/>
        <end position="601"/>
    </location>
</feature>
<feature type="compositionally biased region" description="Basic and acidic residues" evidence="1">
    <location>
        <begin position="21"/>
        <end position="32"/>
    </location>
</feature>
<dbReference type="InterPro" id="IPR052588">
    <property type="entry name" value="Kelch_domain_protein"/>
</dbReference>
<feature type="compositionally biased region" description="Acidic residues" evidence="1">
    <location>
        <begin position="444"/>
        <end position="453"/>
    </location>
</feature>
<proteinExistence type="predicted"/>
<dbReference type="OrthoDB" id="4447at2759"/>
<dbReference type="Pfam" id="PF24681">
    <property type="entry name" value="Kelch_KLHDC2_KLHL20_DRC7"/>
    <property type="match status" value="1"/>
</dbReference>
<evidence type="ECO:0000259" key="2">
    <source>
        <dbReference type="Pfam" id="PF13422"/>
    </source>
</evidence>
<dbReference type="Proteomes" id="UP000279259">
    <property type="component" value="Unassembled WGS sequence"/>
</dbReference>
<feature type="region of interest" description="Disordered" evidence="1">
    <location>
        <begin position="430"/>
        <end position="458"/>
    </location>
</feature>
<feature type="compositionally biased region" description="Acidic residues" evidence="1">
    <location>
        <begin position="524"/>
        <end position="560"/>
    </location>
</feature>
<evidence type="ECO:0000313" key="3">
    <source>
        <dbReference type="EMBL" id="RSH92889.1"/>
    </source>
</evidence>
<feature type="compositionally biased region" description="Acidic residues" evidence="1">
    <location>
        <begin position="399"/>
        <end position="415"/>
    </location>
</feature>
<feature type="region of interest" description="Disordered" evidence="1">
    <location>
        <begin position="664"/>
        <end position="688"/>
    </location>
</feature>
<dbReference type="PANTHER" id="PTHR46063">
    <property type="entry name" value="KELCH DOMAIN-CONTAINING PROTEIN"/>
    <property type="match status" value="1"/>
</dbReference>
<feature type="region of interest" description="Disordered" evidence="1">
    <location>
        <begin position="1"/>
        <end position="51"/>
    </location>
</feature>
<feature type="domain" description="DUF4110" evidence="2">
    <location>
        <begin position="596"/>
        <end position="674"/>
    </location>
</feature>
<name>A0A427YP89_9TREE</name>
<dbReference type="InterPro" id="IPR015915">
    <property type="entry name" value="Kelch-typ_b-propeller"/>
</dbReference>
<protein>
    <recommendedName>
        <fullName evidence="2">DUF4110 domain-containing protein</fullName>
    </recommendedName>
</protein>
<feature type="region of interest" description="Disordered" evidence="1">
    <location>
        <begin position="385"/>
        <end position="415"/>
    </location>
</feature>
<keyword evidence="4" id="KW-1185">Reference proteome</keyword>
<evidence type="ECO:0000256" key="1">
    <source>
        <dbReference type="SAM" id="MobiDB-lite"/>
    </source>
</evidence>